<dbReference type="EMBL" id="GL435556">
    <property type="protein sequence ID" value="EFN73145.1"/>
    <property type="molecule type" value="Genomic_DNA"/>
</dbReference>
<dbReference type="Proteomes" id="UP000000311">
    <property type="component" value="Unassembled WGS sequence"/>
</dbReference>
<protein>
    <submittedName>
        <fullName evidence="2">Uncharacterized protein</fullName>
    </submittedName>
</protein>
<proteinExistence type="predicted"/>
<dbReference type="AlphaFoldDB" id="E2A085"/>
<feature type="region of interest" description="Disordered" evidence="1">
    <location>
        <begin position="383"/>
        <end position="415"/>
    </location>
</feature>
<organism evidence="3">
    <name type="scientific">Camponotus floridanus</name>
    <name type="common">Florida carpenter ant</name>
    <dbReference type="NCBI Taxonomy" id="104421"/>
    <lineage>
        <taxon>Eukaryota</taxon>
        <taxon>Metazoa</taxon>
        <taxon>Ecdysozoa</taxon>
        <taxon>Arthropoda</taxon>
        <taxon>Hexapoda</taxon>
        <taxon>Insecta</taxon>
        <taxon>Pterygota</taxon>
        <taxon>Neoptera</taxon>
        <taxon>Endopterygota</taxon>
        <taxon>Hymenoptera</taxon>
        <taxon>Apocrita</taxon>
        <taxon>Aculeata</taxon>
        <taxon>Formicoidea</taxon>
        <taxon>Formicidae</taxon>
        <taxon>Formicinae</taxon>
        <taxon>Camponotus</taxon>
    </lineage>
</organism>
<accession>E2A085</accession>
<evidence type="ECO:0000256" key="1">
    <source>
        <dbReference type="SAM" id="MobiDB-lite"/>
    </source>
</evidence>
<keyword evidence="3" id="KW-1185">Reference proteome</keyword>
<sequence>MPGALPLSIMAHPRVYTNQAHEFYNSCKAAFSAERSHIWPQRLTVFLKHFILIRTLISPYIGATWEPRVVVNVCDIHRMQIPQKRLPSTRIQIYINVIESCHRFYDHLANTFLTTTLALRRWDDRQINQRDWNLKRDVKEFRKTPDSFDNPINISREFASTFATDLTPIFGLILKPIRQIAAAFRHLFINILACLDSIARKRIKRDANAYVYRDAFAEGPVARFPLLFPHAQLDEECTPVHLRQSARKDCEGTTVNIVVTNESRKVHDTYKLSVKQISFRNSLFTKDDNDNAWHAIRATADDNIFDTDELLTNDDPNPRNETLDEDIKNKYREMRSCWRTTARRRAAADTQKAREMQGNVGVNSVKSKRVTVYKIASFDDAIRGRGTNGPGEPFRGRAELKGTGRARALSHSYAR</sequence>
<name>E2A085_CAMFO</name>
<dbReference type="InParanoid" id="E2A085"/>
<evidence type="ECO:0000313" key="2">
    <source>
        <dbReference type="EMBL" id="EFN73145.1"/>
    </source>
</evidence>
<evidence type="ECO:0000313" key="3">
    <source>
        <dbReference type="Proteomes" id="UP000000311"/>
    </source>
</evidence>
<reference evidence="2 3" key="1">
    <citation type="journal article" date="2010" name="Science">
        <title>Genomic comparison of the ants Camponotus floridanus and Harpegnathos saltator.</title>
        <authorList>
            <person name="Bonasio R."/>
            <person name="Zhang G."/>
            <person name="Ye C."/>
            <person name="Mutti N.S."/>
            <person name="Fang X."/>
            <person name="Qin N."/>
            <person name="Donahue G."/>
            <person name="Yang P."/>
            <person name="Li Q."/>
            <person name="Li C."/>
            <person name="Zhang P."/>
            <person name="Huang Z."/>
            <person name="Berger S.L."/>
            <person name="Reinberg D."/>
            <person name="Wang J."/>
            <person name="Liebig J."/>
        </authorList>
    </citation>
    <scope>NUCLEOTIDE SEQUENCE [LARGE SCALE GENOMIC DNA]</scope>
    <source>
        <strain evidence="3">C129</strain>
    </source>
</reference>
<gene>
    <name evidence="2" type="ORF">EAG_15243</name>
</gene>